<name>W9R7J8_9ROSA</name>
<dbReference type="EMBL" id="KE343738">
    <property type="protein sequence ID" value="EXB39885.1"/>
    <property type="molecule type" value="Genomic_DNA"/>
</dbReference>
<dbReference type="CDD" id="cd21608">
    <property type="entry name" value="RRM2_NsCP33_like"/>
    <property type="match status" value="1"/>
</dbReference>
<evidence type="ECO:0000256" key="2">
    <source>
        <dbReference type="PROSITE-ProRule" id="PRU00176"/>
    </source>
</evidence>
<dbReference type="AlphaFoldDB" id="W9R7J8"/>
<dbReference type="OrthoDB" id="439808at2759"/>
<feature type="region of interest" description="Disordered" evidence="3">
    <location>
        <begin position="112"/>
        <end position="151"/>
    </location>
</feature>
<dbReference type="Pfam" id="PF00076">
    <property type="entry name" value="RRM_1"/>
    <property type="match status" value="1"/>
</dbReference>
<reference evidence="6" key="1">
    <citation type="submission" date="2013-01" db="EMBL/GenBank/DDBJ databases">
        <title>Draft Genome Sequence of a Mulberry Tree, Morus notabilis C.K. Schneid.</title>
        <authorList>
            <person name="He N."/>
            <person name="Zhao S."/>
        </authorList>
    </citation>
    <scope>NUCLEOTIDE SEQUENCE</scope>
</reference>
<evidence type="ECO:0000313" key="6">
    <source>
        <dbReference type="Proteomes" id="UP000030645"/>
    </source>
</evidence>
<feature type="domain" description="RRM" evidence="4">
    <location>
        <begin position="36"/>
        <end position="114"/>
    </location>
</feature>
<dbReference type="PROSITE" id="PS50102">
    <property type="entry name" value="RRM"/>
    <property type="match status" value="1"/>
</dbReference>
<dbReference type="KEGG" id="mnt:21385648"/>
<dbReference type="SMART" id="SM00360">
    <property type="entry name" value="RRM"/>
    <property type="match status" value="1"/>
</dbReference>
<sequence>MAFLSKIGGVLRQSVAQNVQAPMPSMLNSIRWMSTSKLFVGGLSFGTDDQSLKDAFSGFGEVVDARVICDRDTGKSRGFGFISFLTTESAESAVSTMDGQDLQGRTIRVSYANERPPRGGGGYGGGGYGGGGGGGGYGGGRGGGGYDRESF</sequence>
<accession>W9R7J8</accession>
<dbReference type="InterPro" id="IPR052462">
    <property type="entry name" value="SLIRP/GR-RBP-like"/>
</dbReference>
<dbReference type="InterPro" id="IPR000504">
    <property type="entry name" value="RRM_dom"/>
</dbReference>
<organism evidence="5 6">
    <name type="scientific">Morus notabilis</name>
    <dbReference type="NCBI Taxonomy" id="981085"/>
    <lineage>
        <taxon>Eukaryota</taxon>
        <taxon>Viridiplantae</taxon>
        <taxon>Streptophyta</taxon>
        <taxon>Embryophyta</taxon>
        <taxon>Tracheophyta</taxon>
        <taxon>Spermatophyta</taxon>
        <taxon>Magnoliopsida</taxon>
        <taxon>eudicotyledons</taxon>
        <taxon>Gunneridae</taxon>
        <taxon>Pentapetalae</taxon>
        <taxon>rosids</taxon>
        <taxon>fabids</taxon>
        <taxon>Rosales</taxon>
        <taxon>Moraceae</taxon>
        <taxon>Moreae</taxon>
        <taxon>Morus</taxon>
    </lineage>
</organism>
<evidence type="ECO:0000256" key="1">
    <source>
        <dbReference type="ARBA" id="ARBA00022884"/>
    </source>
</evidence>
<dbReference type="GO" id="GO:0003723">
    <property type="term" value="F:RNA binding"/>
    <property type="evidence" value="ECO:0007669"/>
    <property type="project" value="UniProtKB-UniRule"/>
</dbReference>
<dbReference type="SUPFAM" id="SSF54928">
    <property type="entry name" value="RNA-binding domain, RBD"/>
    <property type="match status" value="1"/>
</dbReference>
<protein>
    <submittedName>
        <fullName evidence="5">Glycine-rich RNA-binding protein 2</fullName>
    </submittedName>
</protein>
<dbReference type="InterPro" id="IPR048289">
    <property type="entry name" value="RRM2_NsCP33-like"/>
</dbReference>
<dbReference type="InterPro" id="IPR035979">
    <property type="entry name" value="RBD_domain_sf"/>
</dbReference>
<proteinExistence type="predicted"/>
<dbReference type="eggNOG" id="KOG0118">
    <property type="taxonomic scope" value="Eukaryota"/>
</dbReference>
<keyword evidence="1 2" id="KW-0694">RNA-binding</keyword>
<dbReference type="PANTHER" id="PTHR48027">
    <property type="entry name" value="HETEROGENEOUS NUCLEAR RIBONUCLEOPROTEIN 87F-RELATED"/>
    <property type="match status" value="1"/>
</dbReference>
<dbReference type="Proteomes" id="UP000030645">
    <property type="component" value="Unassembled WGS sequence"/>
</dbReference>
<feature type="compositionally biased region" description="Gly residues" evidence="3">
    <location>
        <begin position="118"/>
        <end position="145"/>
    </location>
</feature>
<keyword evidence="6" id="KW-1185">Reference proteome</keyword>
<evidence type="ECO:0000313" key="5">
    <source>
        <dbReference type="EMBL" id="EXB39885.1"/>
    </source>
</evidence>
<dbReference type="InterPro" id="IPR012677">
    <property type="entry name" value="Nucleotide-bd_a/b_plait_sf"/>
</dbReference>
<evidence type="ECO:0000259" key="4">
    <source>
        <dbReference type="PROSITE" id="PS50102"/>
    </source>
</evidence>
<evidence type="ECO:0000256" key="3">
    <source>
        <dbReference type="SAM" id="MobiDB-lite"/>
    </source>
</evidence>
<gene>
    <name evidence="5" type="ORF">L484_002067</name>
</gene>
<dbReference type="STRING" id="981085.W9R7J8"/>
<dbReference type="Gene3D" id="3.30.70.330">
    <property type="match status" value="1"/>
</dbReference>